<dbReference type="KEGG" id="htl:HPTL_0797"/>
<evidence type="ECO:0000313" key="11">
    <source>
        <dbReference type="Proteomes" id="UP000262004"/>
    </source>
</evidence>
<keyword evidence="6" id="KW-0862">Zinc</keyword>
<dbReference type="SUPFAM" id="SSF51261">
    <property type="entry name" value="Duplicated hybrid motif"/>
    <property type="match status" value="1"/>
</dbReference>
<keyword evidence="3" id="KW-0645">Protease</keyword>
<dbReference type="Gene3D" id="3.10.450.350">
    <property type="match status" value="2"/>
</dbReference>
<dbReference type="AlphaFoldDB" id="A0A2Z6DXM7"/>
<dbReference type="GO" id="GO:0046872">
    <property type="term" value="F:metal ion binding"/>
    <property type="evidence" value="ECO:0007669"/>
    <property type="project" value="UniProtKB-KW"/>
</dbReference>
<dbReference type="EMBL" id="AP018558">
    <property type="protein sequence ID" value="BBD77065.1"/>
    <property type="molecule type" value="Genomic_DNA"/>
</dbReference>
<evidence type="ECO:0000259" key="9">
    <source>
        <dbReference type="Pfam" id="PF19425"/>
    </source>
</evidence>
<feature type="domain" description="M23ase beta-sheet core" evidence="8">
    <location>
        <begin position="310"/>
        <end position="406"/>
    </location>
</feature>
<evidence type="ECO:0000256" key="5">
    <source>
        <dbReference type="ARBA" id="ARBA00022801"/>
    </source>
</evidence>
<evidence type="ECO:0000256" key="2">
    <source>
        <dbReference type="ARBA" id="ARBA00004196"/>
    </source>
</evidence>
<dbReference type="GO" id="GO:0006508">
    <property type="term" value="P:proteolysis"/>
    <property type="evidence" value="ECO:0007669"/>
    <property type="project" value="UniProtKB-KW"/>
</dbReference>
<evidence type="ECO:0000256" key="6">
    <source>
        <dbReference type="ARBA" id="ARBA00022833"/>
    </source>
</evidence>
<accession>A0A2Z6DXM7</accession>
<evidence type="ECO:0000256" key="3">
    <source>
        <dbReference type="ARBA" id="ARBA00022670"/>
    </source>
</evidence>
<feature type="domain" description="Csd3-like second N-terminal" evidence="9">
    <location>
        <begin position="182"/>
        <end position="297"/>
    </location>
</feature>
<name>A0A2Z6DXM7_HYDTE</name>
<comment type="subcellular location">
    <subcellularLocation>
        <location evidence="2">Cell envelope</location>
    </subcellularLocation>
</comment>
<dbReference type="Gene3D" id="2.70.70.10">
    <property type="entry name" value="Glucose Permease (Domain IIA)"/>
    <property type="match status" value="1"/>
</dbReference>
<keyword evidence="5" id="KW-0378">Hydrolase</keyword>
<gene>
    <name evidence="10" type="ORF">HPTL_0797</name>
</gene>
<dbReference type="InterPro" id="IPR011055">
    <property type="entry name" value="Dup_hybrid_motif"/>
</dbReference>
<dbReference type="OrthoDB" id="5298450at2"/>
<dbReference type="PANTHER" id="PTHR21666:SF288">
    <property type="entry name" value="CELL DIVISION PROTEIN YTFB"/>
    <property type="match status" value="1"/>
</dbReference>
<keyword evidence="11" id="KW-1185">Reference proteome</keyword>
<reference evidence="10 11" key="1">
    <citation type="submission" date="2018-04" db="EMBL/GenBank/DDBJ databases">
        <title>Complete genome sequence of Hydrogenophilus thermoluteolus TH-1.</title>
        <authorList>
            <person name="Arai H."/>
        </authorList>
    </citation>
    <scope>NUCLEOTIDE SEQUENCE [LARGE SCALE GENOMIC DNA]</scope>
    <source>
        <strain evidence="10 11">TH-1</strain>
    </source>
</reference>
<dbReference type="GO" id="GO:0004222">
    <property type="term" value="F:metalloendopeptidase activity"/>
    <property type="evidence" value="ECO:0007669"/>
    <property type="project" value="TreeGrafter"/>
</dbReference>
<evidence type="ECO:0000256" key="4">
    <source>
        <dbReference type="ARBA" id="ARBA00022723"/>
    </source>
</evidence>
<keyword evidence="4" id="KW-0479">Metal-binding</keyword>
<dbReference type="PANTHER" id="PTHR21666">
    <property type="entry name" value="PEPTIDASE-RELATED"/>
    <property type="match status" value="1"/>
</dbReference>
<dbReference type="InterPro" id="IPR016047">
    <property type="entry name" value="M23ase_b-sheet_dom"/>
</dbReference>
<comment type="cofactor">
    <cofactor evidence="1">
        <name>Zn(2+)</name>
        <dbReference type="ChEBI" id="CHEBI:29105"/>
    </cofactor>
</comment>
<evidence type="ECO:0000259" key="8">
    <source>
        <dbReference type="Pfam" id="PF01551"/>
    </source>
</evidence>
<dbReference type="CDD" id="cd12797">
    <property type="entry name" value="M23_peptidase"/>
    <property type="match status" value="1"/>
</dbReference>
<protein>
    <submittedName>
        <fullName evidence="10">Peptidase family protein</fullName>
    </submittedName>
</protein>
<evidence type="ECO:0000256" key="7">
    <source>
        <dbReference type="ARBA" id="ARBA00023049"/>
    </source>
</evidence>
<sequence length="459" mass="49856">MSTKKCATIRCILRKGKTEEAMKRTIWLRPPFWFALSGAFVTLGLAVAAIDPNRTAPSPQEVIASLPPISLHPAAEPSLPPVVIRDRVQQGETLSELLERIGANDPELIDYALAAPEAQPIHRRLLGNGTVTLKLDPTGKVFALQLPLTHGERVTIERDGDRFAVKNNADSSDTTTFLEAREGVISSSLFATADEIGLPYEIASRLAEVFGTEIDFSRDLRVGDAFVVLYETSIDALGNKTVGDIVAAEFTNQGKTYRVLRYTNRDGETGFYTPDGKALGSGFLRYPLKFTRVTSQFGLREHPVTGGMKNHYGVDLAAATGTPVLAASDGRVTFLGWKGGYGNLVILAHRNGYETRYGHLSAYAKGLTPGQKVQQGQVIAYSGATGRVTGPHLHYEVRIGGKPYNPQTVRLPGPEPLPKAELARFLEQTRSTLTQLAAVARRPELVATQQRAQPSQPKG</sequence>
<dbReference type="Pfam" id="PF01551">
    <property type="entry name" value="Peptidase_M23"/>
    <property type="match status" value="1"/>
</dbReference>
<evidence type="ECO:0000256" key="1">
    <source>
        <dbReference type="ARBA" id="ARBA00001947"/>
    </source>
</evidence>
<evidence type="ECO:0000313" key="10">
    <source>
        <dbReference type="EMBL" id="BBD77065.1"/>
    </source>
</evidence>
<proteinExistence type="predicted"/>
<dbReference type="Pfam" id="PF19425">
    <property type="entry name" value="Csd3_N2"/>
    <property type="match status" value="1"/>
</dbReference>
<dbReference type="Proteomes" id="UP000262004">
    <property type="component" value="Chromosome"/>
</dbReference>
<dbReference type="InterPro" id="IPR045834">
    <property type="entry name" value="Csd3_N2"/>
</dbReference>
<organism evidence="10 11">
    <name type="scientific">Hydrogenophilus thermoluteolus</name>
    <name type="common">Pseudomonas hydrogenothermophila</name>
    <dbReference type="NCBI Taxonomy" id="297"/>
    <lineage>
        <taxon>Bacteria</taxon>
        <taxon>Pseudomonadati</taxon>
        <taxon>Pseudomonadota</taxon>
        <taxon>Hydrogenophilia</taxon>
        <taxon>Hydrogenophilales</taxon>
        <taxon>Hydrogenophilaceae</taxon>
        <taxon>Hydrogenophilus</taxon>
    </lineage>
</organism>
<keyword evidence="7" id="KW-0482">Metalloprotease</keyword>
<dbReference type="GO" id="GO:0030313">
    <property type="term" value="C:cell envelope"/>
    <property type="evidence" value="ECO:0007669"/>
    <property type="project" value="UniProtKB-SubCell"/>
</dbReference>
<dbReference type="InterPro" id="IPR050570">
    <property type="entry name" value="Cell_wall_metabolism_enzyme"/>
</dbReference>